<accession>A0A8D9B0H2</accession>
<keyword evidence="1" id="KW-1133">Transmembrane helix</keyword>
<name>A0A8D9B0H2_9HEMI</name>
<sequence length="158" mass="18105">MWDSINMDGVKSHPELIILGVISTLVFVLVVVFILVRICTKKQDPFETGGFTVVRLNVQPRHDTCMMCHDLNHAQFGQQVFNCQQCLDSNYQSNTESGSTVLKALYLPDKKVFARLSEASMYCTVNPELREKEISSRRIIHGKRINKSSTYLHKKNRE</sequence>
<keyword evidence="1" id="KW-0812">Transmembrane</keyword>
<keyword evidence="1" id="KW-0472">Membrane</keyword>
<dbReference type="EMBL" id="HBUF01600141">
    <property type="protein sequence ID" value="CAG6775910.1"/>
    <property type="molecule type" value="Transcribed_RNA"/>
</dbReference>
<feature type="transmembrane region" description="Helical" evidence="1">
    <location>
        <begin position="16"/>
        <end position="36"/>
    </location>
</feature>
<proteinExistence type="predicted"/>
<evidence type="ECO:0000256" key="1">
    <source>
        <dbReference type="SAM" id="Phobius"/>
    </source>
</evidence>
<reference evidence="2" key="1">
    <citation type="submission" date="2021-05" db="EMBL/GenBank/DDBJ databases">
        <authorList>
            <person name="Alioto T."/>
            <person name="Alioto T."/>
            <person name="Gomez Garrido J."/>
        </authorList>
    </citation>
    <scope>NUCLEOTIDE SEQUENCE</scope>
</reference>
<organism evidence="2">
    <name type="scientific">Cacopsylla melanoneura</name>
    <dbReference type="NCBI Taxonomy" id="428564"/>
    <lineage>
        <taxon>Eukaryota</taxon>
        <taxon>Metazoa</taxon>
        <taxon>Ecdysozoa</taxon>
        <taxon>Arthropoda</taxon>
        <taxon>Hexapoda</taxon>
        <taxon>Insecta</taxon>
        <taxon>Pterygota</taxon>
        <taxon>Neoptera</taxon>
        <taxon>Paraneoptera</taxon>
        <taxon>Hemiptera</taxon>
        <taxon>Sternorrhyncha</taxon>
        <taxon>Psylloidea</taxon>
        <taxon>Psyllidae</taxon>
        <taxon>Psyllinae</taxon>
        <taxon>Cacopsylla</taxon>
    </lineage>
</organism>
<dbReference type="AlphaFoldDB" id="A0A8D9B0H2"/>
<protein>
    <submittedName>
        <fullName evidence="2">Uncharacterized protein</fullName>
    </submittedName>
</protein>
<evidence type="ECO:0000313" key="2">
    <source>
        <dbReference type="EMBL" id="CAG6775910.1"/>
    </source>
</evidence>